<gene>
    <name evidence="2" type="primary">mshA_63</name>
    <name evidence="2" type="ORF">SDC9_76327</name>
</gene>
<dbReference type="Gene3D" id="3.40.50.2000">
    <property type="entry name" value="Glycogen Phosphorylase B"/>
    <property type="match status" value="1"/>
</dbReference>
<dbReference type="PANTHER" id="PTHR12526:SF627">
    <property type="entry name" value="D-RHAMNOSYLTRANSFERASE WBPZ"/>
    <property type="match status" value="1"/>
</dbReference>
<dbReference type="EC" id="2.4.1.250" evidence="2"/>
<keyword evidence="2" id="KW-0328">Glycosyltransferase</keyword>
<sequence>MYHADLIGGIVVRLSGIRTICWGIHHSVLVRGASPFSTILVAKVCALLSGIVPRVIICCSQEAIVVHKSMGYRADKMICIPNGYDISKFNTDPEKRKKIREEIGIKEEISLLGMVARYDPLKDHENLLNALCILKRTGVIFKCVLVGTGMDDTNQKIKEQIRERALEREVLLLGRRNDIPALMNALDLHILSSSSEAFPNVLAEAMACGTPCVATDVGDAAIIVGDTGWIVPPKEPEALAGAITKAINEHVTEPERWSRRSAGARERIAENFGIATFLKRYQQCWREII</sequence>
<evidence type="ECO:0000259" key="1">
    <source>
        <dbReference type="Pfam" id="PF00534"/>
    </source>
</evidence>
<protein>
    <submittedName>
        <fullName evidence="2">D-inositol-3-phosphate glycosyltransferase</fullName>
        <ecNumber evidence="2">2.4.1.250</ecNumber>
    </submittedName>
</protein>
<comment type="caution">
    <text evidence="2">The sequence shown here is derived from an EMBL/GenBank/DDBJ whole genome shotgun (WGS) entry which is preliminary data.</text>
</comment>
<organism evidence="2">
    <name type="scientific">bioreactor metagenome</name>
    <dbReference type="NCBI Taxonomy" id="1076179"/>
    <lineage>
        <taxon>unclassified sequences</taxon>
        <taxon>metagenomes</taxon>
        <taxon>ecological metagenomes</taxon>
    </lineage>
</organism>
<accession>A0A644YMQ5</accession>
<proteinExistence type="predicted"/>
<feature type="domain" description="Glycosyl transferase family 1" evidence="1">
    <location>
        <begin position="96"/>
        <end position="260"/>
    </location>
</feature>
<keyword evidence="2" id="KW-0808">Transferase</keyword>
<dbReference type="Pfam" id="PF00534">
    <property type="entry name" value="Glycos_transf_1"/>
    <property type="match status" value="1"/>
</dbReference>
<name>A0A644YMQ5_9ZZZZ</name>
<dbReference type="EMBL" id="VSSQ01005607">
    <property type="protein sequence ID" value="MPM29786.1"/>
    <property type="molecule type" value="Genomic_DNA"/>
</dbReference>
<dbReference type="SUPFAM" id="SSF53756">
    <property type="entry name" value="UDP-Glycosyltransferase/glycogen phosphorylase"/>
    <property type="match status" value="1"/>
</dbReference>
<evidence type="ECO:0000313" key="2">
    <source>
        <dbReference type="EMBL" id="MPM29786.1"/>
    </source>
</evidence>
<reference evidence="2" key="1">
    <citation type="submission" date="2019-08" db="EMBL/GenBank/DDBJ databases">
        <authorList>
            <person name="Kucharzyk K."/>
            <person name="Murdoch R.W."/>
            <person name="Higgins S."/>
            <person name="Loffler F."/>
        </authorList>
    </citation>
    <scope>NUCLEOTIDE SEQUENCE</scope>
</reference>
<dbReference type="GO" id="GO:0102710">
    <property type="term" value="F:D-inositol-3-phosphate glycosyltransferase activity"/>
    <property type="evidence" value="ECO:0007669"/>
    <property type="project" value="UniProtKB-EC"/>
</dbReference>
<dbReference type="InterPro" id="IPR001296">
    <property type="entry name" value="Glyco_trans_1"/>
</dbReference>
<dbReference type="AlphaFoldDB" id="A0A644YMQ5"/>
<dbReference type="PANTHER" id="PTHR12526">
    <property type="entry name" value="GLYCOSYLTRANSFERASE"/>
    <property type="match status" value="1"/>
</dbReference>